<dbReference type="PANTHER" id="PTHR22946:SF9">
    <property type="entry name" value="POLYKETIDE TRANSFERASE AF380"/>
    <property type="match status" value="1"/>
</dbReference>
<comment type="caution">
    <text evidence="3">The sequence shown here is derived from an EMBL/GenBank/DDBJ whole genome shotgun (WGS) entry which is preliminary data.</text>
</comment>
<evidence type="ECO:0000313" key="4">
    <source>
        <dbReference type="Proteomes" id="UP000824125"/>
    </source>
</evidence>
<accession>A0A9D1MUZ4</accession>
<dbReference type="GO" id="GO:0052689">
    <property type="term" value="F:carboxylic ester hydrolase activity"/>
    <property type="evidence" value="ECO:0007669"/>
    <property type="project" value="UniProtKB-ARBA"/>
</dbReference>
<reference evidence="3" key="2">
    <citation type="journal article" date="2021" name="PeerJ">
        <title>Extensive microbial diversity within the chicken gut microbiome revealed by metagenomics and culture.</title>
        <authorList>
            <person name="Gilroy R."/>
            <person name="Ravi A."/>
            <person name="Getino M."/>
            <person name="Pursley I."/>
            <person name="Horton D.L."/>
            <person name="Alikhan N.F."/>
            <person name="Baker D."/>
            <person name="Gharbi K."/>
            <person name="Hall N."/>
            <person name="Watson M."/>
            <person name="Adriaenssens E.M."/>
            <person name="Foster-Nyarko E."/>
            <person name="Jarju S."/>
            <person name="Secka A."/>
            <person name="Antonio M."/>
            <person name="Oren A."/>
            <person name="Chaudhuri R.R."/>
            <person name="La Ragione R."/>
            <person name="Hildebrand F."/>
            <person name="Pallen M.J."/>
        </authorList>
    </citation>
    <scope>NUCLEOTIDE SEQUENCE</scope>
    <source>
        <strain evidence="3">CHK176-6737</strain>
    </source>
</reference>
<keyword evidence="1 3" id="KW-0378">Hydrolase</keyword>
<dbReference type="SUPFAM" id="SSF53474">
    <property type="entry name" value="alpha/beta-Hydrolases"/>
    <property type="match status" value="1"/>
</dbReference>
<reference evidence="3" key="1">
    <citation type="submission" date="2020-10" db="EMBL/GenBank/DDBJ databases">
        <authorList>
            <person name="Gilroy R."/>
        </authorList>
    </citation>
    <scope>NUCLEOTIDE SEQUENCE</scope>
    <source>
        <strain evidence="3">CHK176-6737</strain>
    </source>
</reference>
<dbReference type="Proteomes" id="UP000824125">
    <property type="component" value="Unassembled WGS sequence"/>
</dbReference>
<proteinExistence type="predicted"/>
<feature type="domain" description="Serine aminopeptidase S33" evidence="2">
    <location>
        <begin position="30"/>
        <end position="154"/>
    </location>
</feature>
<gene>
    <name evidence="3" type="ORF">IAD23_04935</name>
</gene>
<dbReference type="PANTHER" id="PTHR22946">
    <property type="entry name" value="DIENELACTONE HYDROLASE DOMAIN-CONTAINING PROTEIN-RELATED"/>
    <property type="match status" value="1"/>
</dbReference>
<dbReference type="Gene3D" id="3.40.50.1820">
    <property type="entry name" value="alpha/beta hydrolase"/>
    <property type="match status" value="1"/>
</dbReference>
<dbReference type="InterPro" id="IPR022742">
    <property type="entry name" value="Hydrolase_4"/>
</dbReference>
<dbReference type="EMBL" id="DVNM01000027">
    <property type="protein sequence ID" value="HIU69286.1"/>
    <property type="molecule type" value="Genomic_DNA"/>
</dbReference>
<organism evidence="3 4">
    <name type="scientific">Candidatus Scybalenecus merdavium</name>
    <dbReference type="NCBI Taxonomy" id="2840939"/>
    <lineage>
        <taxon>Bacteria</taxon>
        <taxon>Bacillati</taxon>
        <taxon>Bacillota</taxon>
        <taxon>Clostridia</taxon>
        <taxon>Eubacteriales</taxon>
        <taxon>Oscillospiraceae</taxon>
        <taxon>Oscillospiraceae incertae sedis</taxon>
        <taxon>Candidatus Scybalenecus</taxon>
    </lineage>
</organism>
<dbReference type="AlphaFoldDB" id="A0A9D1MUZ4"/>
<evidence type="ECO:0000313" key="3">
    <source>
        <dbReference type="EMBL" id="HIU69286.1"/>
    </source>
</evidence>
<protein>
    <submittedName>
        <fullName evidence="3">Alpha/beta fold hydrolase</fullName>
    </submittedName>
</protein>
<evidence type="ECO:0000259" key="2">
    <source>
        <dbReference type="Pfam" id="PF12146"/>
    </source>
</evidence>
<name>A0A9D1MUZ4_9FIRM</name>
<dbReference type="InterPro" id="IPR029058">
    <property type="entry name" value="AB_hydrolase_fold"/>
</dbReference>
<sequence length="259" mass="28384">MHFFQIPSGANQLRGYILKPKNTPDSRLPAVIVSHGFASNMMISYQYARVFVKQGYAAVCFDFCMSGSGVSTGSSLDMSVLTEVEDLLTLLDYVKTLPFVDKEHIVLAGCSQGGLVSALAAAKRPADISALVLYYPALCIPDDARRGRLITARFDPQQIPEKFYAISVHLSKKYALDARTLDPYRQICTYSGPVLIVHGLEDVLVKVDYSRRAEQAYAHAKLVEVHGDHGFMAKGFGASAAVTTQFLQLLARHHNAGEP</sequence>
<dbReference type="InterPro" id="IPR050261">
    <property type="entry name" value="FrsA_esterase"/>
</dbReference>
<dbReference type="Pfam" id="PF12146">
    <property type="entry name" value="Hydrolase_4"/>
    <property type="match status" value="1"/>
</dbReference>
<evidence type="ECO:0000256" key="1">
    <source>
        <dbReference type="ARBA" id="ARBA00022801"/>
    </source>
</evidence>